<dbReference type="AlphaFoldDB" id="A0A5J9T5E6"/>
<keyword evidence="5" id="KW-0653">Protein transport</keyword>
<evidence type="ECO:0000256" key="9">
    <source>
        <dbReference type="SAM" id="MobiDB-lite"/>
    </source>
</evidence>
<evidence type="ECO:0008006" key="13">
    <source>
        <dbReference type="Google" id="ProtNLM"/>
    </source>
</evidence>
<keyword evidence="12" id="KW-1185">Reference proteome</keyword>
<dbReference type="Proteomes" id="UP000324897">
    <property type="component" value="Unassembled WGS sequence"/>
</dbReference>
<evidence type="ECO:0000313" key="12">
    <source>
        <dbReference type="Proteomes" id="UP000324897"/>
    </source>
</evidence>
<keyword evidence="6 10" id="KW-1133">Transmembrane helix</keyword>
<keyword evidence="7" id="KW-0333">Golgi apparatus</keyword>
<evidence type="ECO:0000256" key="4">
    <source>
        <dbReference type="ARBA" id="ARBA00022692"/>
    </source>
</evidence>
<evidence type="ECO:0000256" key="2">
    <source>
        <dbReference type="ARBA" id="ARBA00008473"/>
    </source>
</evidence>
<evidence type="ECO:0000256" key="7">
    <source>
        <dbReference type="ARBA" id="ARBA00023034"/>
    </source>
</evidence>
<feature type="transmembrane region" description="Helical" evidence="10">
    <location>
        <begin position="346"/>
        <end position="365"/>
    </location>
</feature>
<gene>
    <name evidence="11" type="ORF">EJB05_48890</name>
</gene>
<dbReference type="EMBL" id="RWGY01000051">
    <property type="protein sequence ID" value="TVU05711.1"/>
    <property type="molecule type" value="Genomic_DNA"/>
</dbReference>
<evidence type="ECO:0000256" key="8">
    <source>
        <dbReference type="ARBA" id="ARBA00023136"/>
    </source>
</evidence>
<comment type="subcellular location">
    <subcellularLocation>
        <location evidence="1">Golgi apparatus membrane</location>
        <topology evidence="1">Single-pass type IV membrane protein</topology>
    </subcellularLocation>
</comment>
<evidence type="ECO:0000256" key="3">
    <source>
        <dbReference type="ARBA" id="ARBA00022448"/>
    </source>
</evidence>
<accession>A0A5J9T5E6</accession>
<dbReference type="GO" id="GO:0006888">
    <property type="term" value="P:endoplasmic reticulum to Golgi vesicle-mediated transport"/>
    <property type="evidence" value="ECO:0007669"/>
    <property type="project" value="InterPro"/>
</dbReference>
<proteinExistence type="inferred from homology"/>
<dbReference type="GO" id="GO:0005801">
    <property type="term" value="C:cis-Golgi network"/>
    <property type="evidence" value="ECO:0007669"/>
    <property type="project" value="InterPro"/>
</dbReference>
<dbReference type="GO" id="GO:0005797">
    <property type="term" value="C:Golgi medial cisterna"/>
    <property type="evidence" value="ECO:0007669"/>
    <property type="project" value="TreeGrafter"/>
</dbReference>
<sequence length="367" mass="40749">MYIFCLYYLVWRSREEHEKTTVDVDGHCIGEGAHKRLDAWASSSVRWRPNDPSIVVPLTAASCSVLPLGVGSRSSPPPTSTPSSCPPRARERPAPGAEIQTEPCTTGISHGLGPEDDPEEQAVTMEASSWDALRKQARRLEAQLDDQMSAYRKLISMKSDGSENDIESDIERSLKQLQQVNSQMQTWVSSGGSEVLSHTLTRHMEILQDLMQEFYRLRSSLRAKQQHASLLDLRDFDRASFDVENSADSSDQYLLKEQAAISRSTGQVRSFSLIFSSNFQLLLENALLGWSGMDNVISQTHATLGALVSQRSTFGGITTKISNVGSRLPTINHILSSIKRKKSMDTIILSLVASVCAFLILIYWLSK</sequence>
<feature type="region of interest" description="Disordered" evidence="9">
    <location>
        <begin position="68"/>
        <end position="118"/>
    </location>
</feature>
<keyword evidence="4 10" id="KW-0812">Transmembrane</keyword>
<dbReference type="GO" id="GO:0015031">
    <property type="term" value="P:protein transport"/>
    <property type="evidence" value="ECO:0007669"/>
    <property type="project" value="UniProtKB-KW"/>
</dbReference>
<keyword evidence="3" id="KW-0813">Transport</keyword>
<dbReference type="GO" id="GO:0005484">
    <property type="term" value="F:SNAP receptor activity"/>
    <property type="evidence" value="ECO:0007669"/>
    <property type="project" value="TreeGrafter"/>
</dbReference>
<dbReference type="PANTHER" id="PTHR21094:SF0">
    <property type="entry name" value="GOLGI SNAP RECEPTOR COMPLEX MEMBER 1-1"/>
    <property type="match status" value="1"/>
</dbReference>
<feature type="non-terminal residue" evidence="11">
    <location>
        <position position="1"/>
    </location>
</feature>
<dbReference type="GO" id="GO:0031201">
    <property type="term" value="C:SNARE complex"/>
    <property type="evidence" value="ECO:0007669"/>
    <property type="project" value="TreeGrafter"/>
</dbReference>
<evidence type="ECO:0000256" key="1">
    <source>
        <dbReference type="ARBA" id="ARBA00004409"/>
    </source>
</evidence>
<dbReference type="GO" id="GO:0000139">
    <property type="term" value="C:Golgi membrane"/>
    <property type="evidence" value="ECO:0007669"/>
    <property type="project" value="UniProtKB-SubCell"/>
</dbReference>
<evidence type="ECO:0000256" key="6">
    <source>
        <dbReference type="ARBA" id="ARBA00022989"/>
    </source>
</evidence>
<comment type="similarity">
    <text evidence="2">Belongs to the GOSR1 family.</text>
</comment>
<dbReference type="GO" id="GO:0006906">
    <property type="term" value="P:vesicle fusion"/>
    <property type="evidence" value="ECO:0007669"/>
    <property type="project" value="TreeGrafter"/>
</dbReference>
<dbReference type="Pfam" id="PF12352">
    <property type="entry name" value="V-SNARE_C"/>
    <property type="match status" value="1"/>
</dbReference>
<dbReference type="PANTHER" id="PTHR21094">
    <property type="entry name" value="GOS-28 SNARE- RELATED"/>
    <property type="match status" value="1"/>
</dbReference>
<name>A0A5J9T5E6_9POAL</name>
<reference evidence="11 12" key="1">
    <citation type="journal article" date="2019" name="Sci. Rep.">
        <title>A high-quality genome of Eragrostis curvula grass provides insights into Poaceae evolution and supports new strategies to enhance forage quality.</title>
        <authorList>
            <person name="Carballo J."/>
            <person name="Santos B.A.C.M."/>
            <person name="Zappacosta D."/>
            <person name="Garbus I."/>
            <person name="Selva J.P."/>
            <person name="Gallo C.A."/>
            <person name="Diaz A."/>
            <person name="Albertini E."/>
            <person name="Caccamo M."/>
            <person name="Echenique V."/>
        </authorList>
    </citation>
    <scope>NUCLEOTIDE SEQUENCE [LARGE SCALE GENOMIC DNA]</scope>
    <source>
        <strain evidence="12">cv. Victoria</strain>
        <tissue evidence="11">Leaf</tissue>
    </source>
</reference>
<dbReference type="Gramene" id="TVU05711">
    <property type="protein sequence ID" value="TVU05711"/>
    <property type="gene ID" value="EJB05_48890"/>
</dbReference>
<protein>
    <recommendedName>
        <fullName evidence="13">Golgi SNAP receptor complex member 1</fullName>
    </recommendedName>
</protein>
<evidence type="ECO:0000256" key="10">
    <source>
        <dbReference type="SAM" id="Phobius"/>
    </source>
</evidence>
<dbReference type="InterPro" id="IPR023601">
    <property type="entry name" value="Golgi_SNAP_su1"/>
</dbReference>
<evidence type="ECO:0000313" key="11">
    <source>
        <dbReference type="EMBL" id="TVU05711.1"/>
    </source>
</evidence>
<organism evidence="11 12">
    <name type="scientific">Eragrostis curvula</name>
    <name type="common">weeping love grass</name>
    <dbReference type="NCBI Taxonomy" id="38414"/>
    <lineage>
        <taxon>Eukaryota</taxon>
        <taxon>Viridiplantae</taxon>
        <taxon>Streptophyta</taxon>
        <taxon>Embryophyta</taxon>
        <taxon>Tracheophyta</taxon>
        <taxon>Spermatophyta</taxon>
        <taxon>Magnoliopsida</taxon>
        <taxon>Liliopsida</taxon>
        <taxon>Poales</taxon>
        <taxon>Poaceae</taxon>
        <taxon>PACMAD clade</taxon>
        <taxon>Chloridoideae</taxon>
        <taxon>Eragrostideae</taxon>
        <taxon>Eragrostidinae</taxon>
        <taxon>Eragrostis</taxon>
    </lineage>
</organism>
<evidence type="ECO:0000256" key="5">
    <source>
        <dbReference type="ARBA" id="ARBA00022927"/>
    </source>
</evidence>
<keyword evidence="8 10" id="KW-0472">Membrane</keyword>
<dbReference type="GO" id="GO:0048219">
    <property type="term" value="P:inter-Golgi cisterna vesicle-mediated transport"/>
    <property type="evidence" value="ECO:0007669"/>
    <property type="project" value="TreeGrafter"/>
</dbReference>
<comment type="caution">
    <text evidence="11">The sequence shown here is derived from an EMBL/GenBank/DDBJ whole genome shotgun (WGS) entry which is preliminary data.</text>
</comment>
<dbReference type="OrthoDB" id="422156at2759"/>